<dbReference type="AlphaFoldDB" id="A0A0C2E7U8"/>
<protein>
    <submittedName>
        <fullName evidence="2">Uncharacterized protein</fullName>
    </submittedName>
</protein>
<evidence type="ECO:0000256" key="1">
    <source>
        <dbReference type="SAM" id="MobiDB-lite"/>
    </source>
</evidence>
<dbReference type="EMBL" id="JXDG01000057">
    <property type="protein sequence ID" value="KIH81969.1"/>
    <property type="molecule type" value="Genomic_DNA"/>
</dbReference>
<feature type="region of interest" description="Disordered" evidence="1">
    <location>
        <begin position="22"/>
        <end position="44"/>
    </location>
</feature>
<feature type="compositionally biased region" description="Polar residues" evidence="1">
    <location>
        <begin position="30"/>
        <end position="44"/>
    </location>
</feature>
<evidence type="ECO:0000313" key="2">
    <source>
        <dbReference type="EMBL" id="KIH81969.1"/>
    </source>
</evidence>
<proteinExistence type="predicted"/>
<dbReference type="Proteomes" id="UP000031535">
    <property type="component" value="Unassembled WGS sequence"/>
</dbReference>
<accession>A0A0C2E7U8</accession>
<reference evidence="2 3" key="1">
    <citation type="submission" date="2015-01" db="EMBL/GenBank/DDBJ databases">
        <title>Complete genome of Pseudomonas batumici UCM B-321 producer of the batumin antibiotic with strong antistaphilococcal and potential anticancer activity.</title>
        <authorList>
            <person name="Klochko V.V."/>
            <person name="Zelena L.B."/>
            <person name="Elena K.A."/>
            <person name="Reva O.N."/>
        </authorList>
    </citation>
    <scope>NUCLEOTIDE SEQUENCE [LARGE SCALE GENOMIC DNA]</scope>
    <source>
        <strain evidence="2 3">UCM B-321</strain>
    </source>
</reference>
<dbReference type="PATRIC" id="fig|226910.6.peg.4266"/>
<organism evidence="2 3">
    <name type="scientific">Pseudomonas batumici</name>
    <dbReference type="NCBI Taxonomy" id="226910"/>
    <lineage>
        <taxon>Bacteria</taxon>
        <taxon>Pseudomonadati</taxon>
        <taxon>Pseudomonadota</taxon>
        <taxon>Gammaproteobacteria</taxon>
        <taxon>Pseudomonadales</taxon>
        <taxon>Pseudomonadaceae</taxon>
        <taxon>Pseudomonas</taxon>
    </lineage>
</organism>
<name>A0A0C2E7U8_9PSED</name>
<keyword evidence="3" id="KW-1185">Reference proteome</keyword>
<comment type="caution">
    <text evidence="2">The sequence shown here is derived from an EMBL/GenBank/DDBJ whole genome shotgun (WGS) entry which is preliminary data.</text>
</comment>
<evidence type="ECO:0000313" key="3">
    <source>
        <dbReference type="Proteomes" id="UP000031535"/>
    </source>
</evidence>
<sequence length="44" mass="4854">MGYGHEGPQGSQEFSCHREASPLCLRSEGVQRSSLSSSRPKMKM</sequence>
<gene>
    <name evidence="2" type="ORF">UCMB321_4274</name>
</gene>